<keyword evidence="3" id="KW-1185">Reference proteome</keyword>
<dbReference type="RefSeq" id="YP_009329086.1">
    <property type="nucleotide sequence ID" value="NC_032108.1"/>
</dbReference>
<evidence type="ECO:0000313" key="2">
    <source>
        <dbReference type="EMBL" id="SHO33214.1"/>
    </source>
</evidence>
<dbReference type="SUPFAM" id="SSF56784">
    <property type="entry name" value="HAD-like"/>
    <property type="match status" value="1"/>
</dbReference>
<dbReference type="Proteomes" id="UP000201465">
    <property type="component" value="Segment"/>
</dbReference>
<dbReference type="InterPro" id="IPR036412">
    <property type="entry name" value="HAD-like_sf"/>
</dbReference>
<protein>
    <submittedName>
        <fullName evidence="2">DNA-directed RNA Pol II C-term-like phosphatase</fullName>
    </submittedName>
</protein>
<gene>
    <name evidence="2" type="ORF">BQ3484_146</name>
</gene>
<evidence type="ECO:0000259" key="1">
    <source>
        <dbReference type="PROSITE" id="PS50969"/>
    </source>
</evidence>
<dbReference type="Gene3D" id="3.40.50.1000">
    <property type="entry name" value="HAD superfamily/HAD-like"/>
    <property type="match status" value="1"/>
</dbReference>
<proteinExistence type="predicted"/>
<evidence type="ECO:0000313" key="3">
    <source>
        <dbReference type="Proteomes" id="UP000201465"/>
    </source>
</evidence>
<dbReference type="InterPro" id="IPR023214">
    <property type="entry name" value="HAD_sf"/>
</dbReference>
<reference evidence="2 3" key="1">
    <citation type="submission" date="2016-11" db="EMBL/GenBank/DDBJ databases">
        <authorList>
            <consortium name="Urmite Genomes"/>
        </authorList>
    </citation>
    <scope>NUCLEOTIDE SEQUENCE [LARGE SCALE GENOMIC DNA]</scope>
    <source>
        <strain evidence="2 3">A11</strain>
    </source>
</reference>
<dbReference type="PROSITE" id="PS50969">
    <property type="entry name" value="FCP1"/>
    <property type="match status" value="1"/>
</dbReference>
<sequence length="216" mass="25060">MNVVSHRSSSPHGIIVDLDETFVHTFTNIDEAIEFGIFTDPELRSRCYYIELTDVSIEKGVGEKTRLWGVVRPYVKEFLSFCFTYFRVVGVWSAGKKDYVEAIVELLFRDLSPPNFVYTFDDCYKEGLNYSKPIDKLYQETNIGAFVPQSNVFCLDDRDDVCRHNIHNAIIIPAYQPESLEDIKADDDALKKLMVWLSRSDVRYADDVRRIKKSIF</sequence>
<dbReference type="EMBL" id="LT671577">
    <property type="protein sequence ID" value="SHO33214.1"/>
    <property type="molecule type" value="Genomic_DNA"/>
</dbReference>
<dbReference type="InterPro" id="IPR050365">
    <property type="entry name" value="TIM50"/>
</dbReference>
<dbReference type="GeneID" id="30523092"/>
<dbReference type="OrthoDB" id="25798at10239"/>
<accession>A0A1M7XU50</accession>
<name>A0A1M7XU50_9VIRU</name>
<feature type="domain" description="FCP1 homology" evidence="1">
    <location>
        <begin position="7"/>
        <end position="200"/>
    </location>
</feature>
<dbReference type="InterPro" id="IPR004274">
    <property type="entry name" value="FCP1_dom"/>
</dbReference>
<organism evidence="2 3">
    <name type="scientific">Cedratvirus A11</name>
    <dbReference type="NCBI Taxonomy" id="1903266"/>
    <lineage>
        <taxon>Viruses</taxon>
        <taxon>Pithoviruses</taxon>
        <taxon>Orthocedratvirinae</taxon>
        <taxon>Alphacedratvirus</taxon>
        <taxon>Alphacedratvirus aljazairmassiliense</taxon>
    </lineage>
</organism>
<dbReference type="PANTHER" id="PTHR12210">
    <property type="entry name" value="DULLARD PROTEIN PHOSPHATASE"/>
    <property type="match status" value="1"/>
</dbReference>
<dbReference type="KEGG" id="vg:30523092"/>
<dbReference type="Pfam" id="PF03031">
    <property type="entry name" value="NIF"/>
    <property type="match status" value="1"/>
</dbReference>
<dbReference type="SMART" id="SM00577">
    <property type="entry name" value="CPDc"/>
    <property type="match status" value="1"/>
</dbReference>